<dbReference type="RefSeq" id="WP_014855176.1">
    <property type="nucleotide sequence ID" value="NC_018178.1"/>
</dbReference>
<evidence type="ECO:0000313" key="1">
    <source>
        <dbReference type="EMBL" id="AFN73739.1"/>
    </source>
</evidence>
<gene>
    <name evidence="1" type="ordered locus">MROS_0496</name>
</gene>
<dbReference type="EMBL" id="CP003557">
    <property type="protein sequence ID" value="AFN73739.1"/>
    <property type="molecule type" value="Genomic_DNA"/>
</dbReference>
<dbReference type="Proteomes" id="UP000009011">
    <property type="component" value="Chromosome"/>
</dbReference>
<reference evidence="1 2" key="1">
    <citation type="journal article" date="2013" name="PLoS ONE">
        <title>Genomic analysis of Melioribacter roseus, facultatively anaerobic organotrophic bacterium representing a novel deep lineage within Bacteriodetes/Chlorobi group.</title>
        <authorList>
            <person name="Kadnikov V.V."/>
            <person name="Mardanov A.V."/>
            <person name="Podosokorskaya O.A."/>
            <person name="Gavrilov S.N."/>
            <person name="Kublanov I.V."/>
            <person name="Beletsky A.V."/>
            <person name="Bonch-Osmolovskaya E.A."/>
            <person name="Ravin N.V."/>
        </authorList>
    </citation>
    <scope>NUCLEOTIDE SEQUENCE [LARGE SCALE GENOMIC DNA]</scope>
    <source>
        <strain evidence="2">JCM 17771 / P3M-2</strain>
    </source>
</reference>
<protein>
    <submittedName>
        <fullName evidence="1">Uncharacterized protein</fullName>
    </submittedName>
</protein>
<dbReference type="KEGG" id="mro:MROS_0496"/>
<name>I6ZNY5_MELRP</name>
<keyword evidence="2" id="KW-1185">Reference proteome</keyword>
<sequence length="170" mass="18876">MKKVLLIILISAVFIFRCDGGIEPEPVKPDGPTGFKGAVTFTGNWPAGVKRTHLVVFKKPIQKTDDFFPPNLSFVSDSIPYGSSAFNYNSLENNFLPILQLGEGTYSYVVVAQSKTEEISFERKDWYVVGVYCNNGDQASPKELILRPGEITEGVNIKVDFNNPPPQPPY</sequence>
<organism evidence="1 2">
    <name type="scientific">Melioribacter roseus (strain DSM 23840 / JCM 17771 / VKM B-2668 / P3M-2)</name>
    <dbReference type="NCBI Taxonomy" id="1191523"/>
    <lineage>
        <taxon>Bacteria</taxon>
        <taxon>Pseudomonadati</taxon>
        <taxon>Ignavibacteriota</taxon>
        <taxon>Ignavibacteria</taxon>
        <taxon>Ignavibacteriales</taxon>
        <taxon>Melioribacteraceae</taxon>
        <taxon>Melioribacter</taxon>
    </lineage>
</organism>
<evidence type="ECO:0000313" key="2">
    <source>
        <dbReference type="Proteomes" id="UP000009011"/>
    </source>
</evidence>
<dbReference type="AlphaFoldDB" id="I6ZNY5"/>
<dbReference type="OrthoDB" id="9788626at2"/>
<dbReference type="HOGENOM" id="CLU_1568889_0_0_10"/>
<dbReference type="STRING" id="1191523.MROS_0496"/>
<proteinExistence type="predicted"/>
<accession>I6ZNY5</accession>